<evidence type="ECO:0000256" key="2">
    <source>
        <dbReference type="ARBA" id="ARBA00001974"/>
    </source>
</evidence>
<evidence type="ECO:0000256" key="11">
    <source>
        <dbReference type="ARBA" id="ARBA00023004"/>
    </source>
</evidence>
<gene>
    <name evidence="17" type="ORF">D9619_009530</name>
</gene>
<dbReference type="GO" id="GO:0051536">
    <property type="term" value="F:iron-sulfur cluster binding"/>
    <property type="evidence" value="ECO:0007669"/>
    <property type="project" value="UniProtKB-KW"/>
</dbReference>
<sequence>MRSDQMGTEGSNAQCPHPPHSMTSGFASAALPYDLYRHIVENLDDPRDRSTLLSLSVVNKAWCEESQRILYMEFCDDWADDRDKDIVRARHTSFLSAIIDNPARLGPHVRTYAQFSLAHTRNQDSLLGLLIEALPAMFNLQHLHIVPVGAGSMPPDMFIRCTFQLRSLTLLFGLALSGPFLEFLRIQPEIRHLCIAPSAIWPCEADLSQLPEDVCPKLLSTSCLYESMAQVTKGRQVIALEIMLDFDRMERLQLNPYKLDFGGVRYLNLQVLTRGRPSDLVRIVGNDLVLLKLESFDIETTMYLYYREHTDSCPMKFTHDATHRSAGDRRPDDIVSSLFRYYNLHPHTPAGMLRCKNHHWALRISLAHRSFRTSTRHRNEAFNAAAIERAEDEVDVCIVGGGPAGLSAAIRLKQLEREKGNEIRVVVLEKGSEAGSHIVSGAVVEPRALNELLPDWQSMPDHPLTQPATSSKMLFLTEKLAIPIPHPPQMSNNGNYIVSLSQFTRWLASVAENDYGVEIYPGFAGAQLLLSDEADAKDPWGNSVRSVQGVVTNEVGLTRNYRMKSSFEPGMAFRAKVTLLAEGAHGSLSKQAISMYQLRKEAEPQTYGIGVKEVWRVDPEKHRPGEVVHTLGWPLQSNTYGGGWVYHMDGGLVSLGLVVGLDYKNPYLSPYRELQQMKHHPYFRNLLQSPSSERLSYGARVLTEGGFQSIPKLNFPGGALIGCSAGFVNIAKIKGTHNAMKSGMLAAETAYSVVHSAEASDSAESAEEGAAKAADMAPYDKALHESWVHSDLYEVRNLRPSFGTKLGMWGGIVYSGIDSLFLKGRVPWTFKHHPPAGQEKNPDSTSSFDSSHTEPASMHSPIAYPPFEAPLSTDLLTSVALTGTNHAEDQPVHLRVVQTRKYVDSLTKRGGNSAVGAGAGAVASEAEALVDAEQESTEEAKNEVDEEKRRRREHVRVNVGEYAGLLGRACPAGVYEYVPEEATGEAQEGWNGHKLVINSQNCIHCKLCDVKVPTQDITWTVPEGGGGPKYNLT</sequence>
<evidence type="ECO:0000256" key="9">
    <source>
        <dbReference type="ARBA" id="ARBA00022982"/>
    </source>
</evidence>
<keyword evidence="8" id="KW-0274">FAD</keyword>
<feature type="region of interest" description="Disordered" evidence="15">
    <location>
        <begin position="930"/>
        <end position="950"/>
    </location>
</feature>
<comment type="function">
    <text evidence="3">Accepts electrons from ETF and reduces ubiquinone.</text>
</comment>
<keyword evidence="9" id="KW-0249">Electron transport</keyword>
<evidence type="ECO:0000256" key="12">
    <source>
        <dbReference type="ARBA" id="ARBA00023014"/>
    </source>
</evidence>
<evidence type="ECO:0000256" key="1">
    <source>
        <dbReference type="ARBA" id="ARBA00001966"/>
    </source>
</evidence>
<evidence type="ECO:0000256" key="4">
    <source>
        <dbReference type="ARBA" id="ARBA00012696"/>
    </source>
</evidence>
<dbReference type="Gene3D" id="3.50.50.60">
    <property type="entry name" value="FAD/NAD(P)-binding domain"/>
    <property type="match status" value="1"/>
</dbReference>
<keyword evidence="12" id="KW-0411">Iron-sulfur</keyword>
<evidence type="ECO:0000256" key="14">
    <source>
        <dbReference type="ARBA" id="ARBA00032754"/>
    </source>
</evidence>
<dbReference type="Pfam" id="PF21162">
    <property type="entry name" value="ETFQO_UQ-bd"/>
    <property type="match status" value="1"/>
</dbReference>
<feature type="compositionally biased region" description="Basic and acidic residues" evidence="15">
    <location>
        <begin position="938"/>
        <end position="948"/>
    </location>
</feature>
<evidence type="ECO:0000256" key="6">
    <source>
        <dbReference type="ARBA" id="ARBA00022630"/>
    </source>
</evidence>
<dbReference type="EMBL" id="JAACJJ010000015">
    <property type="protein sequence ID" value="KAF5325460.1"/>
    <property type="molecule type" value="Genomic_DNA"/>
</dbReference>
<evidence type="ECO:0000256" key="5">
    <source>
        <dbReference type="ARBA" id="ARBA00022448"/>
    </source>
</evidence>
<keyword evidence="5" id="KW-0813">Transport</keyword>
<keyword evidence="7" id="KW-0479">Metal-binding</keyword>
<dbReference type="GO" id="GO:0046872">
    <property type="term" value="F:metal ion binding"/>
    <property type="evidence" value="ECO:0007669"/>
    <property type="project" value="UniProtKB-KW"/>
</dbReference>
<dbReference type="PANTHER" id="PTHR10617:SF107">
    <property type="entry name" value="ELECTRON TRANSFER FLAVOPROTEIN-UBIQUINONE OXIDOREDUCTASE, MITOCHONDRIAL"/>
    <property type="match status" value="1"/>
</dbReference>
<protein>
    <recommendedName>
        <fullName evidence="4">electron-transferring-flavoprotein dehydrogenase</fullName>
        <ecNumber evidence="4">1.5.5.1</ecNumber>
    </recommendedName>
    <alternativeName>
        <fullName evidence="14">Electron-transferring-flavoprotein dehydrogenase</fullName>
    </alternativeName>
</protein>
<dbReference type="Pfam" id="PF05187">
    <property type="entry name" value="Fer4_ETF_QO"/>
    <property type="match status" value="2"/>
</dbReference>
<dbReference type="PANTHER" id="PTHR10617">
    <property type="entry name" value="ELECTRON TRANSFER FLAVOPROTEIN-UBIQUINONE OXIDOREDUCTASE"/>
    <property type="match status" value="1"/>
</dbReference>
<comment type="cofactor">
    <cofactor evidence="1">
        <name>[4Fe-4S] cluster</name>
        <dbReference type="ChEBI" id="CHEBI:49883"/>
    </cofactor>
</comment>
<comment type="cofactor">
    <cofactor evidence="2">
        <name>FAD</name>
        <dbReference type="ChEBI" id="CHEBI:57692"/>
    </cofactor>
</comment>
<evidence type="ECO:0000256" key="7">
    <source>
        <dbReference type="ARBA" id="ARBA00022723"/>
    </source>
</evidence>
<keyword evidence="10" id="KW-0560">Oxidoreductase</keyword>
<dbReference type="Pfam" id="PF13450">
    <property type="entry name" value="NAD_binding_8"/>
    <property type="match status" value="1"/>
</dbReference>
<dbReference type="EC" id="1.5.5.1" evidence="4"/>
<evidence type="ECO:0000259" key="16">
    <source>
        <dbReference type="PROSITE" id="PS51379"/>
    </source>
</evidence>
<evidence type="ECO:0000256" key="13">
    <source>
        <dbReference type="ARBA" id="ARBA00023075"/>
    </source>
</evidence>
<feature type="domain" description="4Fe-4S ferredoxin-type" evidence="16">
    <location>
        <begin position="993"/>
        <end position="1022"/>
    </location>
</feature>
<keyword evidence="6" id="KW-0285">Flavoprotein</keyword>
<feature type="region of interest" description="Disordered" evidence="15">
    <location>
        <begin position="1"/>
        <end position="21"/>
    </location>
</feature>
<dbReference type="SUPFAM" id="SSF51905">
    <property type="entry name" value="FAD/NAD(P)-binding domain"/>
    <property type="match status" value="1"/>
</dbReference>
<keyword evidence="18" id="KW-1185">Reference proteome</keyword>
<dbReference type="InterPro" id="IPR007859">
    <property type="entry name" value="ETF-QO/FixX_C"/>
</dbReference>
<dbReference type="SUPFAM" id="SSF54862">
    <property type="entry name" value="4Fe-4S ferredoxins"/>
    <property type="match status" value="1"/>
</dbReference>
<evidence type="ECO:0000256" key="15">
    <source>
        <dbReference type="SAM" id="MobiDB-lite"/>
    </source>
</evidence>
<feature type="compositionally biased region" description="Polar residues" evidence="15">
    <location>
        <begin position="1"/>
        <end position="14"/>
    </location>
</feature>
<evidence type="ECO:0000256" key="10">
    <source>
        <dbReference type="ARBA" id="ARBA00023002"/>
    </source>
</evidence>
<feature type="compositionally biased region" description="Polar residues" evidence="15">
    <location>
        <begin position="843"/>
        <end position="854"/>
    </location>
</feature>
<dbReference type="InterPro" id="IPR036188">
    <property type="entry name" value="FAD/NAD-bd_sf"/>
</dbReference>
<dbReference type="OrthoDB" id="437331at2759"/>
<keyword evidence="11" id="KW-0408">Iron</keyword>
<dbReference type="AlphaFoldDB" id="A0A8H5BLA4"/>
<dbReference type="InterPro" id="IPR040156">
    <property type="entry name" value="ETF-QO"/>
</dbReference>
<evidence type="ECO:0000256" key="3">
    <source>
        <dbReference type="ARBA" id="ARBA00002819"/>
    </source>
</evidence>
<keyword evidence="13" id="KW-0830">Ubiquinone</keyword>
<dbReference type="Gene3D" id="3.30.9.90">
    <property type="match status" value="1"/>
</dbReference>
<accession>A0A8H5BLA4</accession>
<dbReference type="Gene3D" id="3.30.70.20">
    <property type="match status" value="1"/>
</dbReference>
<proteinExistence type="predicted"/>
<dbReference type="GO" id="GO:0004174">
    <property type="term" value="F:electron-transferring-flavoprotein dehydrogenase activity"/>
    <property type="evidence" value="ECO:0007669"/>
    <property type="project" value="UniProtKB-EC"/>
</dbReference>
<evidence type="ECO:0000313" key="18">
    <source>
        <dbReference type="Proteomes" id="UP000567179"/>
    </source>
</evidence>
<comment type="caution">
    <text evidence="17">The sequence shown here is derived from an EMBL/GenBank/DDBJ whole genome shotgun (WGS) entry which is preliminary data.</text>
</comment>
<dbReference type="InterPro" id="IPR049398">
    <property type="entry name" value="ETF-QO/FixC_UQ-bd"/>
</dbReference>
<feature type="region of interest" description="Disordered" evidence="15">
    <location>
        <begin position="832"/>
        <end position="860"/>
    </location>
</feature>
<dbReference type="SUPFAM" id="SSF54373">
    <property type="entry name" value="FAD-linked reductases, C-terminal domain"/>
    <property type="match status" value="1"/>
</dbReference>
<reference evidence="17 18" key="1">
    <citation type="journal article" date="2020" name="ISME J.">
        <title>Uncovering the hidden diversity of litter-decomposition mechanisms in mushroom-forming fungi.</title>
        <authorList>
            <person name="Floudas D."/>
            <person name="Bentzer J."/>
            <person name="Ahren D."/>
            <person name="Johansson T."/>
            <person name="Persson P."/>
            <person name="Tunlid A."/>
        </authorList>
    </citation>
    <scope>NUCLEOTIDE SEQUENCE [LARGE SCALE GENOMIC DNA]</scope>
    <source>
        <strain evidence="17 18">CBS 101986</strain>
    </source>
</reference>
<organism evidence="17 18">
    <name type="scientific">Psilocybe cf. subviscida</name>
    <dbReference type="NCBI Taxonomy" id="2480587"/>
    <lineage>
        <taxon>Eukaryota</taxon>
        <taxon>Fungi</taxon>
        <taxon>Dikarya</taxon>
        <taxon>Basidiomycota</taxon>
        <taxon>Agaricomycotina</taxon>
        <taxon>Agaricomycetes</taxon>
        <taxon>Agaricomycetidae</taxon>
        <taxon>Agaricales</taxon>
        <taxon>Agaricineae</taxon>
        <taxon>Strophariaceae</taxon>
        <taxon>Psilocybe</taxon>
    </lineage>
</organism>
<name>A0A8H5BLA4_9AGAR</name>
<evidence type="ECO:0000256" key="8">
    <source>
        <dbReference type="ARBA" id="ARBA00022827"/>
    </source>
</evidence>
<evidence type="ECO:0000313" key="17">
    <source>
        <dbReference type="EMBL" id="KAF5325460.1"/>
    </source>
</evidence>
<dbReference type="GO" id="GO:0005743">
    <property type="term" value="C:mitochondrial inner membrane"/>
    <property type="evidence" value="ECO:0007669"/>
    <property type="project" value="TreeGrafter"/>
</dbReference>
<dbReference type="PROSITE" id="PS51379">
    <property type="entry name" value="4FE4S_FER_2"/>
    <property type="match status" value="1"/>
</dbReference>
<dbReference type="InterPro" id="IPR017896">
    <property type="entry name" value="4Fe4S_Fe-S-bd"/>
</dbReference>
<dbReference type="Proteomes" id="UP000567179">
    <property type="component" value="Unassembled WGS sequence"/>
</dbReference>